<dbReference type="PROSITE" id="PS51120">
    <property type="entry name" value="LDLRB"/>
    <property type="match status" value="3"/>
</dbReference>
<dbReference type="GeneTree" id="ENSGT00940000154819"/>
<dbReference type="SUPFAM" id="SSF57196">
    <property type="entry name" value="EGF/Laminin"/>
    <property type="match status" value="1"/>
</dbReference>
<dbReference type="Ensembl" id="ENSXCOT00000009470.1">
    <property type="protein sequence ID" value="ENSXCOP00000009359.1"/>
    <property type="gene ID" value="ENSXCOG00000007128.1"/>
</dbReference>
<feature type="region of interest" description="Disordered" evidence="7">
    <location>
        <begin position="262"/>
        <end position="307"/>
    </location>
</feature>
<evidence type="ECO:0000256" key="3">
    <source>
        <dbReference type="ARBA" id="ARBA00022737"/>
    </source>
</evidence>
<keyword evidence="9" id="KW-1185">Reference proteome</keyword>
<dbReference type="SMART" id="SM00135">
    <property type="entry name" value="LY"/>
    <property type="match status" value="4"/>
</dbReference>
<dbReference type="GO" id="GO:0042813">
    <property type="term" value="F:Wnt receptor activity"/>
    <property type="evidence" value="ECO:0007669"/>
    <property type="project" value="TreeGrafter"/>
</dbReference>
<evidence type="ECO:0000256" key="6">
    <source>
        <dbReference type="PROSITE-ProRule" id="PRU00461"/>
    </source>
</evidence>
<dbReference type="Pfam" id="PF00058">
    <property type="entry name" value="Ldl_recept_b"/>
    <property type="match status" value="4"/>
</dbReference>
<dbReference type="GO" id="GO:0017147">
    <property type="term" value="F:Wnt-protein binding"/>
    <property type="evidence" value="ECO:0007669"/>
    <property type="project" value="TreeGrafter"/>
</dbReference>
<dbReference type="Proteomes" id="UP000261380">
    <property type="component" value="Unplaced"/>
</dbReference>
<dbReference type="Gene3D" id="2.10.25.10">
    <property type="entry name" value="Laminin"/>
    <property type="match status" value="1"/>
</dbReference>
<dbReference type="SUPFAM" id="SSF63825">
    <property type="entry name" value="YWTD domain"/>
    <property type="match status" value="1"/>
</dbReference>
<dbReference type="InterPro" id="IPR011042">
    <property type="entry name" value="6-blade_b-propeller_TolB-like"/>
</dbReference>
<dbReference type="Gene3D" id="2.120.10.30">
    <property type="entry name" value="TolB, C-terminal domain"/>
    <property type="match status" value="1"/>
</dbReference>
<evidence type="ECO:0000313" key="9">
    <source>
        <dbReference type="Proteomes" id="UP000261380"/>
    </source>
</evidence>
<evidence type="ECO:0000256" key="2">
    <source>
        <dbReference type="ARBA" id="ARBA00022729"/>
    </source>
</evidence>
<sequence>IHKASDSSQQVTLVDSLHSPEGLAVDWVHKNIYWTDSGNKSISVATGDGRKRKVLIATELSEPRAIAVDPHQGFMYWSDWGDQAKIEKAGMNGVDRQVLVSDHIEWPNGITLDLSNRRLYWVDSKLHLLSSVDLNGDNRKVLLSSHHHLGHPFALTVFEDRVYWTDLEDEAIYSANRLTGHDVAKVAEDLNNPLDLVVFHEQRQPKAPDTCNMGSLPNGGCEYLCLKAPQITDHSPKYTCACPDGMELGPDMRRCAVGMTTTRHHMTPKPPQTSRSSRITQPPVTQAATSTEATSLSSTSQMSTQTPLLDPVAPDSIQRETNANLSHRGSTVCAKPHYHYLLPLQQQEAKNQYFHQLPPLFWLPFSFISPSDHLSIHCVTSSCPPSLTYSQQIPPQ</sequence>
<dbReference type="PANTHER" id="PTHR46513">
    <property type="entry name" value="VITELLOGENIN RECEPTOR-LIKE PROTEIN-RELATED-RELATED"/>
    <property type="match status" value="1"/>
</dbReference>
<evidence type="ECO:0000256" key="5">
    <source>
        <dbReference type="ARBA" id="ARBA00023180"/>
    </source>
</evidence>
<dbReference type="Pfam" id="PF14670">
    <property type="entry name" value="FXa_inhibition"/>
    <property type="match status" value="1"/>
</dbReference>
<proteinExistence type="predicted"/>
<protein>
    <submittedName>
        <fullName evidence="8">Low density lipoprotein receptor-related protein 8, apolipoprotein e receptor</fullName>
    </submittedName>
</protein>
<dbReference type="GO" id="GO:0060070">
    <property type="term" value="P:canonical Wnt signaling pathway"/>
    <property type="evidence" value="ECO:0007669"/>
    <property type="project" value="TreeGrafter"/>
</dbReference>
<keyword evidence="2" id="KW-0732">Signal</keyword>
<keyword evidence="3" id="KW-0677">Repeat</keyword>
<keyword evidence="5" id="KW-0325">Glycoprotein</keyword>
<dbReference type="FunFam" id="2.120.10.30:FF:000241">
    <property type="entry name" value="Low-density lipoprotein receptor-related protein 6"/>
    <property type="match status" value="1"/>
</dbReference>
<dbReference type="InterPro" id="IPR050778">
    <property type="entry name" value="Cueball_EGF_LRP_Nidogen"/>
</dbReference>
<keyword evidence="4" id="KW-1015">Disulfide bond</keyword>
<evidence type="ECO:0000256" key="1">
    <source>
        <dbReference type="ARBA" id="ARBA00022536"/>
    </source>
</evidence>
<organism evidence="8 9">
    <name type="scientific">Xiphophorus couchianus</name>
    <name type="common">Monterrey platyfish</name>
    <dbReference type="NCBI Taxonomy" id="32473"/>
    <lineage>
        <taxon>Eukaryota</taxon>
        <taxon>Metazoa</taxon>
        <taxon>Chordata</taxon>
        <taxon>Craniata</taxon>
        <taxon>Vertebrata</taxon>
        <taxon>Euteleostomi</taxon>
        <taxon>Actinopterygii</taxon>
        <taxon>Neopterygii</taxon>
        <taxon>Teleostei</taxon>
        <taxon>Neoteleostei</taxon>
        <taxon>Acanthomorphata</taxon>
        <taxon>Ovalentaria</taxon>
        <taxon>Atherinomorphae</taxon>
        <taxon>Cyprinodontiformes</taxon>
        <taxon>Poeciliidae</taxon>
        <taxon>Poeciliinae</taxon>
        <taxon>Xiphophorus</taxon>
    </lineage>
</organism>
<reference evidence="8" key="2">
    <citation type="submission" date="2025-09" db="UniProtKB">
        <authorList>
            <consortium name="Ensembl"/>
        </authorList>
    </citation>
    <scope>IDENTIFICATION</scope>
</reference>
<dbReference type="PANTHER" id="PTHR46513:SF13">
    <property type="entry name" value="EGF-LIKE DOMAIN-CONTAINING PROTEIN"/>
    <property type="match status" value="1"/>
</dbReference>
<reference evidence="8" key="1">
    <citation type="submission" date="2025-08" db="UniProtKB">
        <authorList>
            <consortium name="Ensembl"/>
        </authorList>
    </citation>
    <scope>IDENTIFICATION</scope>
</reference>
<evidence type="ECO:0000313" key="8">
    <source>
        <dbReference type="Ensembl" id="ENSXCOP00000009359.1"/>
    </source>
</evidence>
<evidence type="ECO:0000256" key="4">
    <source>
        <dbReference type="ARBA" id="ARBA00023157"/>
    </source>
</evidence>
<name>A0A3B5LNC9_9TELE</name>
<feature type="repeat" description="LDL-receptor class B" evidence="6">
    <location>
        <begin position="117"/>
        <end position="161"/>
    </location>
</feature>
<accession>A0A3B5LNC9</accession>
<feature type="repeat" description="LDL-receptor class B" evidence="6">
    <location>
        <begin position="30"/>
        <end position="72"/>
    </location>
</feature>
<dbReference type="AlphaFoldDB" id="A0A3B5LNC9"/>
<keyword evidence="1" id="KW-0245">EGF-like domain</keyword>
<evidence type="ECO:0000256" key="7">
    <source>
        <dbReference type="SAM" id="MobiDB-lite"/>
    </source>
</evidence>
<feature type="compositionally biased region" description="Polar residues" evidence="7">
    <location>
        <begin position="272"/>
        <end position="284"/>
    </location>
</feature>
<dbReference type="GO" id="GO:0005886">
    <property type="term" value="C:plasma membrane"/>
    <property type="evidence" value="ECO:0007669"/>
    <property type="project" value="TreeGrafter"/>
</dbReference>
<feature type="compositionally biased region" description="Low complexity" evidence="7">
    <location>
        <begin position="285"/>
        <end position="306"/>
    </location>
</feature>
<dbReference type="STRING" id="32473.ENSXCOP00000009359"/>
<feature type="repeat" description="LDL-receptor class B" evidence="6">
    <location>
        <begin position="73"/>
        <end position="116"/>
    </location>
</feature>
<dbReference type="InterPro" id="IPR000033">
    <property type="entry name" value="LDLR_classB_rpt"/>
</dbReference>